<name>A0A8S1RH43_9CILI</name>
<dbReference type="Proteomes" id="UP000692954">
    <property type="component" value="Unassembled WGS sequence"/>
</dbReference>
<dbReference type="PANTHER" id="PTHR19871:SF14">
    <property type="entry name" value="DUF4062 DOMAIN-CONTAINING PROTEIN"/>
    <property type="match status" value="1"/>
</dbReference>
<proteinExistence type="predicted"/>
<comment type="caution">
    <text evidence="1">The sequence shown here is derived from an EMBL/GenBank/DDBJ whole genome shotgun (WGS) entry which is preliminary data.</text>
</comment>
<dbReference type="PANTHER" id="PTHR19871">
    <property type="entry name" value="BETA TRANSDUCIN-RELATED PROTEIN"/>
    <property type="match status" value="1"/>
</dbReference>
<reference evidence="1" key="1">
    <citation type="submission" date="2021-01" db="EMBL/GenBank/DDBJ databases">
        <authorList>
            <consortium name="Genoscope - CEA"/>
            <person name="William W."/>
        </authorList>
    </citation>
    <scope>NUCLEOTIDE SEQUENCE</scope>
</reference>
<gene>
    <name evidence="1" type="ORF">PSON_ATCC_30995.1.T1750032</name>
</gene>
<organism evidence="1 2">
    <name type="scientific">Paramecium sonneborni</name>
    <dbReference type="NCBI Taxonomy" id="65129"/>
    <lineage>
        <taxon>Eukaryota</taxon>
        <taxon>Sar</taxon>
        <taxon>Alveolata</taxon>
        <taxon>Ciliophora</taxon>
        <taxon>Intramacronucleata</taxon>
        <taxon>Oligohymenophorea</taxon>
        <taxon>Peniculida</taxon>
        <taxon>Parameciidae</taxon>
        <taxon>Paramecium</taxon>
    </lineage>
</organism>
<sequence length="716" mass="86824">MFESKSDLIIEKCLKERVPDNLEEFNFQIEEWLYKQKQNRALFISEEDGNDIQFVLSHWMQKLNKDMVIAYFVEHENQNYAHAIYYMLSRLKGLFNISQKVEIEGERLKQFFQYWLEFYNREIQNQVLFDSKCLYKRLILIFQGIDRFRDSNGEIRASYWLPKTLPDNIKVIVTARMDSKAYEYFNDLGGSIIKIDWNKKEWLQTFSQYNSLYKIYRKFPLKLQDQTLFSMSFEAIFTNSAEEYSTINQDVLMHLESVKSENDFYILLISTFIKYYHEQQYTQILCILSYVFRGISIEEITNTSNCDKQHFLIVYSYFKIFFMEKEDVYSIFSLTFKNALINYFPYNKTLFQSFIVTMEHSQNSIRKMEELIYQYTRGKRYFKLKEILTNIESFLLYCTPDHKFELCHLWQILEQNGYDLVMEYNKAIENFQALYKPTNEGLFYIIVQICKFLREYSVFENDHIPPYKHPQLRGQSIEFDEIGLYDELKELKMIAKKKKKVMNEDYFPTQITNIDTLNMDVKSNRDYFINYYMTQFDQDLVQEYITTKQEQLLDKIITYTRNQQFYYYKRWIWVQFPWLALTQKHNYSKLIGQYNMNNIPLQEELQINQKAIKFAQIAKQTKQMKEYNSSKLPSINSSIRQRRYSPLETSRITNILKTRADSEHTKSTERSLKKFTFPCIQKMQYQKKLDQIVYQKYNGIKESIKRIQYNQIEYVS</sequence>
<protein>
    <submittedName>
        <fullName evidence="1">Uncharacterized protein</fullName>
    </submittedName>
</protein>
<keyword evidence="2" id="KW-1185">Reference proteome</keyword>
<evidence type="ECO:0000313" key="1">
    <source>
        <dbReference type="EMBL" id="CAD8127308.1"/>
    </source>
</evidence>
<dbReference type="AlphaFoldDB" id="A0A8S1RH43"/>
<dbReference type="InterPro" id="IPR052752">
    <property type="entry name" value="NACHT-WD_repeat"/>
</dbReference>
<dbReference type="EMBL" id="CAJJDN010000175">
    <property type="protein sequence ID" value="CAD8127308.1"/>
    <property type="molecule type" value="Genomic_DNA"/>
</dbReference>
<evidence type="ECO:0000313" key="2">
    <source>
        <dbReference type="Proteomes" id="UP000692954"/>
    </source>
</evidence>
<dbReference type="OrthoDB" id="292926at2759"/>
<accession>A0A8S1RH43</accession>